<evidence type="ECO:0000313" key="3">
    <source>
        <dbReference type="EMBL" id="WNL33028.1"/>
    </source>
</evidence>
<evidence type="ECO:0000259" key="2">
    <source>
        <dbReference type="Pfam" id="PF20157"/>
    </source>
</evidence>
<feature type="domain" description="6-hydroxymethylpterin diphosphokinase MptE-like" evidence="1">
    <location>
        <begin position="286"/>
        <end position="445"/>
    </location>
</feature>
<sequence length="677" mass="79421">MTEAQIQLQNALTTTFLANLAFLSEYDNELYHRIDELSRMIEQGTYKEKYALEFNMQDGDFDIYDIVNDKYLYNKKPKKFNSDLVRKVEFDNKFSILNLPTYFIFKQKNEGVDLEDRFNLKTRFELANLTLNDTLEYSNYLKAYQGNKKKRIKKIDKFIFLGTLLGRHIPKIAEKIDAQMYLVVERNLEIFRLSLFTVDYTILAKNGVIFSIMDSHTDETKKIARFFNTSQFDNYLIKFSTTSINIDSYIDTILTSISSLNPETYDYNRQLYMHINRATKYIKNYNFPMFPKIKNECNILKDIPVLYLAPGPSLEENLEWIKLNQNKFYIVTVGAALKKLLDNNIRVDMVVSVDESDIIETLQFNDEILSKLDSKTIALMSNLTNESILKKLNKENLFLFEIFLPFYSENCAFNGFSVGEIALNIITLLNPKSIYLLGLDLALNQKTGASHSQGSNSTVLKVNLDDEQTRDIFDDKKSLIKIKGNLKKEIATNSAFYSSIKIVNFILENKDKKLKIYNLSSHGAYFTNTTAKKTNDIKLEDLKEIDIIKNNLHIYIKDNSKKILDKNSIKFLKNEYEFVEKDMKQFLEKLRTKNLEGFDKLQEEIYQLLTKILNDNHIVFYKLFLEYCSMIFPYLFYYFNDLKVKEEDKKVKKVKNIFITQTEKICNDFKICLERVI</sequence>
<dbReference type="PANTHER" id="PTHR41786">
    <property type="entry name" value="MOTILITY ACCESSORY FACTOR MAF"/>
    <property type="match status" value="1"/>
</dbReference>
<evidence type="ECO:0000259" key="1">
    <source>
        <dbReference type="Pfam" id="PF01973"/>
    </source>
</evidence>
<dbReference type="RefSeq" id="WP_390869770.1">
    <property type="nucleotide sequence ID" value="NZ_CP128652.1"/>
</dbReference>
<reference evidence="3" key="1">
    <citation type="submission" date="2023-09" db="EMBL/GenBank/DDBJ databases">
        <title>Arcobacter tbilisiensis sp. nov. isolated from chicken meat in Tbilisi, Georgia.</title>
        <authorList>
            <person name="Matthias R."/>
            <person name="Zautner A.E."/>
        </authorList>
    </citation>
    <scope>NUCLEOTIDE SEQUENCE</scope>
    <source>
        <strain evidence="3">LEO 62</strain>
    </source>
</reference>
<dbReference type="AlphaFoldDB" id="A0AA96DSI8"/>
<proteinExistence type="predicted"/>
<dbReference type="PANTHER" id="PTHR41786:SF1">
    <property type="entry name" value="6-HYDROXYMETHYLPTERIN DIPHOSPHOKINASE MPTE-LIKE DOMAIN-CONTAINING PROTEIN"/>
    <property type="match status" value="1"/>
</dbReference>
<organism evidence="3">
    <name type="scientific">Arcobacter cryaerophilus gv. pseudocryaerophilus</name>
    <dbReference type="NCBI Taxonomy" id="2933791"/>
    <lineage>
        <taxon>Bacteria</taxon>
        <taxon>Pseudomonadati</taxon>
        <taxon>Campylobacterota</taxon>
        <taxon>Epsilonproteobacteria</taxon>
        <taxon>Campylobacterales</taxon>
        <taxon>Arcobacteraceae</taxon>
        <taxon>Aliarcobacter</taxon>
    </lineage>
</organism>
<dbReference type="Pfam" id="PF01973">
    <property type="entry name" value="MptE-like"/>
    <property type="match status" value="1"/>
</dbReference>
<feature type="domain" description="Glycosyltransferase Maf N-terminal" evidence="2">
    <location>
        <begin position="16"/>
        <end position="204"/>
    </location>
</feature>
<dbReference type="Pfam" id="PF20157">
    <property type="entry name" value="Maf_flag10_N"/>
    <property type="match status" value="1"/>
</dbReference>
<dbReference type="EMBL" id="CP134856">
    <property type="protein sequence ID" value="WNL33028.1"/>
    <property type="molecule type" value="Genomic_DNA"/>
</dbReference>
<name>A0AA96DSI8_9BACT</name>
<protein>
    <submittedName>
        <fullName evidence="3">6-hydroxymethylpterin diphosphokinase MptE-like protein</fullName>
    </submittedName>
</protein>
<dbReference type="Proteomes" id="UP001305220">
    <property type="component" value="Chromosome"/>
</dbReference>
<accession>A0AA96DSI8</accession>
<dbReference type="InterPro" id="IPR045376">
    <property type="entry name" value="Maf_N"/>
</dbReference>
<gene>
    <name evidence="3" type="ORF">RMP68_05745</name>
</gene>
<dbReference type="InterPro" id="IPR002826">
    <property type="entry name" value="MptE-like"/>
</dbReference>